<dbReference type="EMBL" id="CABWMV010000024">
    <property type="protein sequence ID" value="VXD01716.1"/>
    <property type="molecule type" value="Genomic_DNA"/>
</dbReference>
<protein>
    <recommendedName>
        <fullName evidence="5">TraB/GumN family protein</fullName>
    </recommendedName>
</protein>
<evidence type="ECO:0000313" key="1">
    <source>
        <dbReference type="EMBL" id="SPZ85342.1"/>
    </source>
</evidence>
<reference evidence="2 4" key="2">
    <citation type="submission" date="2019-10" db="EMBL/GenBank/DDBJ databases">
        <authorList>
            <person name="Karimi E."/>
        </authorList>
    </citation>
    <scope>NUCLEOTIDE SEQUENCE [LARGE SCALE GENOMIC DNA]</scope>
    <source>
        <strain evidence="2">Sphingobacterium sp. 8BC</strain>
    </source>
</reference>
<gene>
    <name evidence="1" type="ORF">NCTC11343_01903</name>
    <name evidence="2" type="ORF">SPHINGO8BC_51747</name>
</gene>
<sequence length="253" mass="29426">MRLRQIISLCFVLFVLLGCQTSLMVQGTGVLRDASRKFELRHGDRSVVYIPMRHLGTRVYYDQIQRAVDSLQRSGYVVFYESIAYQVDSAAQRDLYDRKFRKLTGNRLGLQQCIEIPGDTSRVLRAPMYRKLGQRIISQPDYSFFLVNYETAVNADIPKNKLLDEFEYLYGTIKLDDCDYKTPLQEPYSCKPIKAALKNKFDKEFVMKKREENLASLVADAPQQKILILFGTSHFKGFLRNLQARDPKWIQIN</sequence>
<evidence type="ECO:0000313" key="4">
    <source>
        <dbReference type="Proteomes" id="UP000432350"/>
    </source>
</evidence>
<evidence type="ECO:0000313" key="2">
    <source>
        <dbReference type="EMBL" id="VXD01716.1"/>
    </source>
</evidence>
<accession>A0A2X2IST0</accession>
<evidence type="ECO:0000313" key="3">
    <source>
        <dbReference type="Proteomes" id="UP000251241"/>
    </source>
</evidence>
<reference evidence="1 3" key="1">
    <citation type="submission" date="2018-06" db="EMBL/GenBank/DDBJ databases">
        <authorList>
            <consortium name="Pathogen Informatics"/>
            <person name="Doyle S."/>
        </authorList>
    </citation>
    <scope>NUCLEOTIDE SEQUENCE [LARGE SCALE GENOMIC DNA]</scope>
    <source>
        <strain evidence="1 3">NCTC11343</strain>
    </source>
</reference>
<organism evidence="1 3">
    <name type="scientific">Sphingobacterium multivorum</name>
    <dbReference type="NCBI Taxonomy" id="28454"/>
    <lineage>
        <taxon>Bacteria</taxon>
        <taxon>Pseudomonadati</taxon>
        <taxon>Bacteroidota</taxon>
        <taxon>Sphingobacteriia</taxon>
        <taxon>Sphingobacteriales</taxon>
        <taxon>Sphingobacteriaceae</taxon>
        <taxon>Sphingobacterium</taxon>
    </lineage>
</organism>
<dbReference type="Proteomes" id="UP000432350">
    <property type="component" value="Unassembled WGS sequence"/>
</dbReference>
<proteinExistence type="predicted"/>
<dbReference type="Proteomes" id="UP000251241">
    <property type="component" value="Unassembled WGS sequence"/>
</dbReference>
<dbReference type="AlphaFoldDB" id="A0A2X2IST0"/>
<accession>A0A654DB18</accession>
<dbReference type="RefSeq" id="WP_139145087.1">
    <property type="nucleotide sequence ID" value="NZ_CP068086.1"/>
</dbReference>
<dbReference type="PROSITE" id="PS51257">
    <property type="entry name" value="PROKAR_LIPOPROTEIN"/>
    <property type="match status" value="1"/>
</dbReference>
<evidence type="ECO:0008006" key="5">
    <source>
        <dbReference type="Google" id="ProtNLM"/>
    </source>
</evidence>
<name>A0A2X2IST0_SPHMU</name>
<dbReference type="EMBL" id="UAUU01000008">
    <property type="protein sequence ID" value="SPZ85342.1"/>
    <property type="molecule type" value="Genomic_DNA"/>
</dbReference>